<evidence type="ECO:0000259" key="6">
    <source>
        <dbReference type="Pfam" id="PF08281"/>
    </source>
</evidence>
<sequence length="406" mass="44650">MDARRTVEAVWRMHSARLVAALTRLVHDVGLAEDFAQDAYLAALEQWPREGVPAEPAGWLLTTARRRAIDMIRRERVRDEKYALLAVADDDEGGTGTDSELLSLVFVACHPVLSQESRAALTLRLVGGLSTEEIAHAFLVPPATMGQRISRAKRTLTEAEVPFAMPDPDALPARLNAVLEVVYLIFTEGYSATSGDRWIRRDLAERAMRLGRMLAGLMPTEPEVFGLVALMELQASRFAARIGRDGQPVLLEDQDRGRWDRTLIAHGLGALSRARGLRKPLGPYTVQAAIAACHARAPRFADTDWPAILALYDALTHLAPSPVVRLNRVVAVLHVDGPQAALDAVDELRDDPRLGRYHLFGAIRGDLLMRLGRQAEAADELERAAGLAPTRQERTLLMERAAAATR</sequence>
<proteinExistence type="inferred from homology"/>
<accession>A0A3D9ZGD3</accession>
<gene>
    <name evidence="8" type="ORF">DFJ67_0878</name>
</gene>
<dbReference type="InterPro" id="IPR013249">
    <property type="entry name" value="RNA_pol_sigma70_r4_t2"/>
</dbReference>
<dbReference type="EMBL" id="QUMQ01000001">
    <property type="protein sequence ID" value="REF94933.1"/>
    <property type="molecule type" value="Genomic_DNA"/>
</dbReference>
<dbReference type="OrthoDB" id="3206561at2"/>
<dbReference type="Pfam" id="PF20239">
    <property type="entry name" value="DUF6596"/>
    <property type="match status" value="1"/>
</dbReference>
<dbReference type="GO" id="GO:0006352">
    <property type="term" value="P:DNA-templated transcription initiation"/>
    <property type="evidence" value="ECO:0007669"/>
    <property type="project" value="InterPro"/>
</dbReference>
<dbReference type="InterPro" id="IPR013324">
    <property type="entry name" value="RNA_pol_sigma_r3/r4-like"/>
</dbReference>
<dbReference type="Proteomes" id="UP000256913">
    <property type="component" value="Unassembled WGS sequence"/>
</dbReference>
<organism evidence="8 9">
    <name type="scientific">Asanoa ferruginea</name>
    <dbReference type="NCBI Taxonomy" id="53367"/>
    <lineage>
        <taxon>Bacteria</taxon>
        <taxon>Bacillati</taxon>
        <taxon>Actinomycetota</taxon>
        <taxon>Actinomycetes</taxon>
        <taxon>Micromonosporales</taxon>
        <taxon>Micromonosporaceae</taxon>
        <taxon>Asanoa</taxon>
    </lineage>
</organism>
<dbReference type="InterPro" id="IPR014284">
    <property type="entry name" value="RNA_pol_sigma-70_dom"/>
</dbReference>
<keyword evidence="3" id="KW-0731">Sigma factor</keyword>
<dbReference type="GO" id="GO:0003677">
    <property type="term" value="F:DNA binding"/>
    <property type="evidence" value="ECO:0007669"/>
    <property type="project" value="InterPro"/>
</dbReference>
<evidence type="ECO:0000313" key="8">
    <source>
        <dbReference type="EMBL" id="REF94933.1"/>
    </source>
</evidence>
<keyword evidence="2" id="KW-0805">Transcription regulation</keyword>
<dbReference type="InterPro" id="IPR036388">
    <property type="entry name" value="WH-like_DNA-bd_sf"/>
</dbReference>
<evidence type="ECO:0000256" key="2">
    <source>
        <dbReference type="ARBA" id="ARBA00023015"/>
    </source>
</evidence>
<dbReference type="Pfam" id="PF08281">
    <property type="entry name" value="Sigma70_r4_2"/>
    <property type="match status" value="1"/>
</dbReference>
<protein>
    <submittedName>
        <fullName evidence="8">RNA polymerase ECF family sigma subunit</fullName>
    </submittedName>
</protein>
<name>A0A3D9ZGD3_9ACTN</name>
<evidence type="ECO:0000259" key="5">
    <source>
        <dbReference type="Pfam" id="PF04542"/>
    </source>
</evidence>
<feature type="domain" description="DUF6596" evidence="7">
    <location>
        <begin position="174"/>
        <end position="274"/>
    </location>
</feature>
<dbReference type="InterPro" id="IPR007627">
    <property type="entry name" value="RNA_pol_sigma70_r2"/>
</dbReference>
<evidence type="ECO:0000313" key="9">
    <source>
        <dbReference type="Proteomes" id="UP000256913"/>
    </source>
</evidence>
<dbReference type="Gene3D" id="1.10.1740.10">
    <property type="match status" value="1"/>
</dbReference>
<keyword evidence="4" id="KW-0804">Transcription</keyword>
<dbReference type="Pfam" id="PF04542">
    <property type="entry name" value="Sigma70_r2"/>
    <property type="match status" value="1"/>
</dbReference>
<dbReference type="PANTHER" id="PTHR47756">
    <property type="entry name" value="BLL6612 PROTEIN-RELATED"/>
    <property type="match status" value="1"/>
</dbReference>
<reference evidence="8 9" key="1">
    <citation type="submission" date="2018-08" db="EMBL/GenBank/DDBJ databases">
        <title>Sequencing the genomes of 1000 actinobacteria strains.</title>
        <authorList>
            <person name="Klenk H.-P."/>
        </authorList>
    </citation>
    <scope>NUCLEOTIDE SEQUENCE [LARGE SCALE GENOMIC DNA]</scope>
    <source>
        <strain evidence="8 9">DSM 44099</strain>
    </source>
</reference>
<evidence type="ECO:0000256" key="4">
    <source>
        <dbReference type="ARBA" id="ARBA00023163"/>
    </source>
</evidence>
<comment type="similarity">
    <text evidence="1">Belongs to the sigma-70 factor family. ECF subfamily.</text>
</comment>
<evidence type="ECO:0000259" key="7">
    <source>
        <dbReference type="Pfam" id="PF20239"/>
    </source>
</evidence>
<dbReference type="SUPFAM" id="SSF88659">
    <property type="entry name" value="Sigma3 and sigma4 domains of RNA polymerase sigma factors"/>
    <property type="match status" value="1"/>
</dbReference>
<dbReference type="RefSeq" id="WP_116066689.1">
    <property type="nucleotide sequence ID" value="NZ_BONB01000001.1"/>
</dbReference>
<dbReference type="SUPFAM" id="SSF88946">
    <property type="entry name" value="Sigma2 domain of RNA polymerase sigma factors"/>
    <property type="match status" value="1"/>
</dbReference>
<comment type="caution">
    <text evidence="8">The sequence shown here is derived from an EMBL/GenBank/DDBJ whole genome shotgun (WGS) entry which is preliminary data.</text>
</comment>
<dbReference type="NCBIfam" id="TIGR02937">
    <property type="entry name" value="sigma70-ECF"/>
    <property type="match status" value="1"/>
</dbReference>
<feature type="domain" description="RNA polymerase sigma factor 70 region 4 type 2" evidence="6">
    <location>
        <begin position="107"/>
        <end position="156"/>
    </location>
</feature>
<dbReference type="InterPro" id="IPR046531">
    <property type="entry name" value="DUF6596"/>
</dbReference>
<evidence type="ECO:0000256" key="3">
    <source>
        <dbReference type="ARBA" id="ARBA00023082"/>
    </source>
</evidence>
<dbReference type="Gene3D" id="1.10.10.10">
    <property type="entry name" value="Winged helix-like DNA-binding domain superfamily/Winged helix DNA-binding domain"/>
    <property type="match status" value="1"/>
</dbReference>
<feature type="domain" description="RNA polymerase sigma-70 region 2" evidence="5">
    <location>
        <begin position="12"/>
        <end position="76"/>
    </location>
</feature>
<dbReference type="GO" id="GO:0016987">
    <property type="term" value="F:sigma factor activity"/>
    <property type="evidence" value="ECO:0007669"/>
    <property type="project" value="UniProtKB-KW"/>
</dbReference>
<keyword evidence="9" id="KW-1185">Reference proteome</keyword>
<dbReference type="PANTHER" id="PTHR47756:SF2">
    <property type="entry name" value="BLL6612 PROTEIN"/>
    <property type="match status" value="1"/>
</dbReference>
<dbReference type="InterPro" id="IPR013325">
    <property type="entry name" value="RNA_pol_sigma_r2"/>
</dbReference>
<dbReference type="AlphaFoldDB" id="A0A3D9ZGD3"/>
<evidence type="ECO:0000256" key="1">
    <source>
        <dbReference type="ARBA" id="ARBA00010641"/>
    </source>
</evidence>